<accession>A0AAU8EV28</accession>
<sequence length="216" mass="23143">MTSSPIEDFADRLAAVETGPACTNFFDHSDPANALRRQNLLAYLSDMLDRAPKVLLVGEAPGFRGMRITGVPFTNRTMFQGPANPFGLFGSGKGYVLPPEAAGVAAEPTATVMWEVLAELGFLPLLWSACPWHTHLPGRPLSNRTPTPAEAALGTPFWQALTGIFPIETVVAVGNVAHTSLRRSGLDVPKIRHPAHGGRARFKQGLHELLAAGMAQ</sequence>
<dbReference type="EMBL" id="CP159279">
    <property type="protein sequence ID" value="XCH13314.1"/>
    <property type="molecule type" value="Genomic_DNA"/>
</dbReference>
<reference evidence="2" key="1">
    <citation type="submission" date="2024-06" db="EMBL/GenBank/DDBJ databases">
        <title>Biodegradation of dimethachlon by Arthrobacter sp. K5: mechanistic insights and ecological implications.</title>
        <authorList>
            <person name="Hu S."/>
            <person name="Lu P."/>
        </authorList>
    </citation>
    <scope>NUCLEOTIDE SEQUENCE</scope>
    <source>
        <strain evidence="2">K5</strain>
    </source>
</reference>
<dbReference type="Gene3D" id="3.40.470.10">
    <property type="entry name" value="Uracil-DNA glycosylase-like domain"/>
    <property type="match status" value="1"/>
</dbReference>
<organism evidence="2">
    <name type="scientific">Arthrobacter sp. K5</name>
    <dbReference type="NCBI Taxonomy" id="2839623"/>
    <lineage>
        <taxon>Bacteria</taxon>
        <taxon>Bacillati</taxon>
        <taxon>Actinomycetota</taxon>
        <taxon>Actinomycetes</taxon>
        <taxon>Micrococcales</taxon>
        <taxon>Micrococcaceae</taxon>
        <taxon>Arthrobacter</taxon>
    </lineage>
</organism>
<dbReference type="RefSeq" id="WP_353713124.1">
    <property type="nucleotide sequence ID" value="NZ_CP159279.1"/>
</dbReference>
<protein>
    <submittedName>
        <fullName evidence="2">Uracil-DNA glycosylase</fullName>
    </submittedName>
</protein>
<dbReference type="AlphaFoldDB" id="A0AAU8EV28"/>
<evidence type="ECO:0000259" key="1">
    <source>
        <dbReference type="Pfam" id="PF03167"/>
    </source>
</evidence>
<feature type="domain" description="Uracil-DNA glycosylase-like" evidence="1">
    <location>
        <begin position="49"/>
        <end position="201"/>
    </location>
</feature>
<name>A0AAU8EV28_9MICC</name>
<gene>
    <name evidence="2" type="ORF">ABRP34_10165</name>
</gene>
<dbReference type="Pfam" id="PF03167">
    <property type="entry name" value="UDG"/>
    <property type="match status" value="1"/>
</dbReference>
<evidence type="ECO:0000313" key="2">
    <source>
        <dbReference type="EMBL" id="XCH13314.1"/>
    </source>
</evidence>
<dbReference type="SUPFAM" id="SSF52141">
    <property type="entry name" value="Uracil-DNA glycosylase-like"/>
    <property type="match status" value="1"/>
</dbReference>
<dbReference type="InterPro" id="IPR036895">
    <property type="entry name" value="Uracil-DNA_glycosylase-like_sf"/>
</dbReference>
<proteinExistence type="predicted"/>
<dbReference type="CDD" id="cd10035">
    <property type="entry name" value="UDG_like"/>
    <property type="match status" value="1"/>
</dbReference>
<dbReference type="InterPro" id="IPR005122">
    <property type="entry name" value="Uracil-DNA_glycosylase-like"/>
</dbReference>